<feature type="transmembrane region" description="Helical" evidence="7">
    <location>
        <begin position="816"/>
        <end position="838"/>
    </location>
</feature>
<evidence type="ECO:0000313" key="9">
    <source>
        <dbReference type="EMBL" id="KAF9877405.1"/>
    </source>
</evidence>
<evidence type="ECO:0000259" key="8">
    <source>
        <dbReference type="PROSITE" id="PS50850"/>
    </source>
</evidence>
<feature type="transmembrane region" description="Helical" evidence="7">
    <location>
        <begin position="369"/>
        <end position="388"/>
    </location>
</feature>
<dbReference type="Gene3D" id="1.20.1250.20">
    <property type="entry name" value="MFS general substrate transporter like domains"/>
    <property type="match status" value="2"/>
</dbReference>
<evidence type="ECO:0000256" key="7">
    <source>
        <dbReference type="SAM" id="Phobius"/>
    </source>
</evidence>
<name>A0A9P6IEV7_9PEZI</name>
<gene>
    <name evidence="9" type="ORF">CkaCkLH20_05105</name>
</gene>
<feature type="transmembrane region" description="Helical" evidence="7">
    <location>
        <begin position="581"/>
        <end position="601"/>
    </location>
</feature>
<feature type="compositionally biased region" description="Basic and acidic residues" evidence="6">
    <location>
        <begin position="334"/>
        <end position="350"/>
    </location>
</feature>
<evidence type="ECO:0000256" key="2">
    <source>
        <dbReference type="ARBA" id="ARBA00022448"/>
    </source>
</evidence>
<dbReference type="GO" id="GO:0005886">
    <property type="term" value="C:plasma membrane"/>
    <property type="evidence" value="ECO:0007669"/>
    <property type="project" value="TreeGrafter"/>
</dbReference>
<reference evidence="9" key="1">
    <citation type="submission" date="2020-03" db="EMBL/GenBank/DDBJ databases">
        <authorList>
            <person name="He L."/>
        </authorList>
    </citation>
    <scope>NUCLEOTIDE SEQUENCE</scope>
    <source>
        <strain evidence="9">CkLH20</strain>
    </source>
</reference>
<dbReference type="Proteomes" id="UP000781932">
    <property type="component" value="Unassembled WGS sequence"/>
</dbReference>
<dbReference type="GeneID" id="62160898"/>
<keyword evidence="4 7" id="KW-1133">Transmembrane helix</keyword>
<feature type="transmembrane region" description="Helical" evidence="7">
    <location>
        <begin position="469"/>
        <end position="489"/>
    </location>
</feature>
<feature type="transmembrane region" description="Helical" evidence="7">
    <location>
        <begin position="655"/>
        <end position="673"/>
    </location>
</feature>
<evidence type="ECO:0000256" key="6">
    <source>
        <dbReference type="SAM" id="MobiDB-lite"/>
    </source>
</evidence>
<feature type="transmembrane region" description="Helical" evidence="7">
    <location>
        <begin position="709"/>
        <end position="727"/>
    </location>
</feature>
<evidence type="ECO:0000256" key="5">
    <source>
        <dbReference type="ARBA" id="ARBA00023136"/>
    </source>
</evidence>
<comment type="caution">
    <text evidence="9">The sequence shown here is derived from an EMBL/GenBank/DDBJ whole genome shotgun (WGS) entry which is preliminary data.</text>
</comment>
<evidence type="ECO:0000256" key="4">
    <source>
        <dbReference type="ARBA" id="ARBA00022989"/>
    </source>
</evidence>
<dbReference type="InterPro" id="IPR011701">
    <property type="entry name" value="MFS"/>
</dbReference>
<proteinExistence type="predicted"/>
<feature type="transmembrane region" description="Helical" evidence="7">
    <location>
        <begin position="685"/>
        <end position="703"/>
    </location>
</feature>
<feature type="transmembrane region" description="Helical" evidence="7">
    <location>
        <begin position="409"/>
        <end position="427"/>
    </location>
</feature>
<evidence type="ECO:0000256" key="3">
    <source>
        <dbReference type="ARBA" id="ARBA00022692"/>
    </source>
</evidence>
<keyword evidence="2" id="KW-0813">Transport</keyword>
<feature type="transmembrane region" description="Helical" evidence="7">
    <location>
        <begin position="527"/>
        <end position="547"/>
    </location>
</feature>
<dbReference type="InterPro" id="IPR020846">
    <property type="entry name" value="MFS_dom"/>
</dbReference>
<reference evidence="9" key="2">
    <citation type="submission" date="2020-11" db="EMBL/GenBank/DDBJ databases">
        <title>Whole genome sequencing of Colletotrichum sp.</title>
        <authorList>
            <person name="Li H."/>
        </authorList>
    </citation>
    <scope>NUCLEOTIDE SEQUENCE</scope>
    <source>
        <strain evidence="9">CkLH20</strain>
    </source>
</reference>
<feature type="transmembrane region" description="Helical" evidence="7">
    <location>
        <begin position="747"/>
        <end position="769"/>
    </location>
</feature>
<sequence>MSLSDAAAVVRELSEQEFPTIFYTSVSFALFKTYGIPTISKLLVATSQLSGDATASKRRTDTGVLMTEIMFNKPESHRNIDAIARVNFLHDRWRKAGKISNDDMLYTLSLFALEPLRWTIRYEWRELTMLEKNAIAIFWKDLGNEMAISYDCLVPYMAQKNDPVAWLDALEIWSMKYQEQYMVYAVPNEKLAHANVHLLLLDVPRWMHSFVFGQVRCFMEPQLRHAMGYEDPSDFQFLVFNTLMNTRRWIVKHLCLPRPKWWIKPMLKDVDEKTGRFFLPTYLAHPYYVKPTFYSRWGPAAIYSRLIGGYLPGDEGSKYSPNGYVIPEVGPDAQKGKGKDNEKSEADDNVLERHSSTALSEEVEYPGSAQVAVIMACILSAIFLMSLDRTIIATAIPRMTDEFRSIQDIGWYGSAFMVTMCCFQLLWGKVYTFYPAKYVFLALLGLFEIGSAICGTAPSSLVFIIGRAVAGMGSAGILSGAIVLMMGAVPLAKRPLYNGFFSAVLGTSSVVGPLLGGAFTSRVSWRWCFFINLPIGGAAMVVIFFALKPTPAAVPGLSIRQQLEKLDLLGGITYDWNSWRVILLLVLFAVCLVAFIVVEVLRRENATIQLEVIKNRTVVSAMWYIFCLASTMLLLIYFLPIWFQVIQGKSAVDSGIATLPFVISLVVASTLSGQLVGRLGYYTPFTMLSSVLMPVGAGLLSTFKVNTGIGSWIGFQIILGFGIGLGLQHGPIAVQTVLQRKHVPMAVSLVFFCQQLGGAIFVSVGQNVLNSKLIEGLTDAVKDLDPQTIVNTGATALRDVLPAADLPTVLVKYNEAIRRVFIVGAVTASLSALGSFALEWKSVKGLEKPKPTGKDQ</sequence>
<accession>A0A9P6IEV7</accession>
<dbReference type="EMBL" id="JAATWM020000014">
    <property type="protein sequence ID" value="KAF9877405.1"/>
    <property type="molecule type" value="Genomic_DNA"/>
</dbReference>
<comment type="subcellular location">
    <subcellularLocation>
        <location evidence="1">Membrane</location>
        <topology evidence="1">Multi-pass membrane protein</topology>
    </subcellularLocation>
</comment>
<dbReference type="GO" id="GO:0022857">
    <property type="term" value="F:transmembrane transporter activity"/>
    <property type="evidence" value="ECO:0007669"/>
    <property type="project" value="InterPro"/>
</dbReference>
<dbReference type="FunFam" id="1.20.1250.20:FF:000196">
    <property type="entry name" value="MFS toxin efflux pump (AflT)"/>
    <property type="match status" value="1"/>
</dbReference>
<keyword evidence="5 7" id="KW-0472">Membrane</keyword>
<protein>
    <submittedName>
        <fullName evidence="9">MFS general substrate transporter</fullName>
    </submittedName>
</protein>
<dbReference type="PANTHER" id="PTHR23501:SF201">
    <property type="entry name" value="MFS AFLATOXIN EFFLUX PUMP"/>
    <property type="match status" value="1"/>
</dbReference>
<feature type="domain" description="Major facilitator superfamily (MFS) profile" evidence="8">
    <location>
        <begin position="374"/>
        <end position="843"/>
    </location>
</feature>
<keyword evidence="10" id="KW-1185">Reference proteome</keyword>
<feature type="transmembrane region" description="Helical" evidence="7">
    <location>
        <begin position="495"/>
        <end position="515"/>
    </location>
</feature>
<feature type="region of interest" description="Disordered" evidence="6">
    <location>
        <begin position="330"/>
        <end position="350"/>
    </location>
</feature>
<dbReference type="SUPFAM" id="SSF103473">
    <property type="entry name" value="MFS general substrate transporter"/>
    <property type="match status" value="1"/>
</dbReference>
<dbReference type="CDD" id="cd17502">
    <property type="entry name" value="MFS_Azr1_MDR_like"/>
    <property type="match status" value="1"/>
</dbReference>
<dbReference type="InterPro" id="IPR036259">
    <property type="entry name" value="MFS_trans_sf"/>
</dbReference>
<dbReference type="PROSITE" id="PS50850">
    <property type="entry name" value="MFS"/>
    <property type="match status" value="1"/>
</dbReference>
<feature type="transmembrane region" description="Helical" evidence="7">
    <location>
        <begin position="439"/>
        <end position="457"/>
    </location>
</feature>
<evidence type="ECO:0000313" key="10">
    <source>
        <dbReference type="Proteomes" id="UP000781932"/>
    </source>
</evidence>
<evidence type="ECO:0000256" key="1">
    <source>
        <dbReference type="ARBA" id="ARBA00004141"/>
    </source>
</evidence>
<dbReference type="Pfam" id="PF07690">
    <property type="entry name" value="MFS_1"/>
    <property type="match status" value="2"/>
</dbReference>
<keyword evidence="3 7" id="KW-0812">Transmembrane</keyword>
<dbReference type="RefSeq" id="XP_038746866.1">
    <property type="nucleotide sequence ID" value="XM_038887824.1"/>
</dbReference>
<dbReference type="AlphaFoldDB" id="A0A9P6IEV7"/>
<organism evidence="9 10">
    <name type="scientific">Colletotrichum karsti</name>
    <dbReference type="NCBI Taxonomy" id="1095194"/>
    <lineage>
        <taxon>Eukaryota</taxon>
        <taxon>Fungi</taxon>
        <taxon>Dikarya</taxon>
        <taxon>Ascomycota</taxon>
        <taxon>Pezizomycotina</taxon>
        <taxon>Sordariomycetes</taxon>
        <taxon>Hypocreomycetidae</taxon>
        <taxon>Glomerellales</taxon>
        <taxon>Glomerellaceae</taxon>
        <taxon>Colletotrichum</taxon>
        <taxon>Colletotrichum boninense species complex</taxon>
    </lineage>
</organism>
<feature type="transmembrane region" description="Helical" evidence="7">
    <location>
        <begin position="621"/>
        <end position="643"/>
    </location>
</feature>
<dbReference type="OrthoDB" id="10021397at2759"/>
<dbReference type="PANTHER" id="PTHR23501">
    <property type="entry name" value="MAJOR FACILITATOR SUPERFAMILY"/>
    <property type="match status" value="1"/>
</dbReference>